<dbReference type="STRING" id="64791.A0A151X6W2"/>
<accession>A0A151X6W2</accession>
<protein>
    <submittedName>
        <fullName evidence="1">Uncharacterized protein</fullName>
    </submittedName>
</protein>
<keyword evidence="2" id="KW-1185">Reference proteome</keyword>
<organism evidence="1 2">
    <name type="scientific">Mycetomoellerius zeteki</name>
    <dbReference type="NCBI Taxonomy" id="64791"/>
    <lineage>
        <taxon>Eukaryota</taxon>
        <taxon>Metazoa</taxon>
        <taxon>Ecdysozoa</taxon>
        <taxon>Arthropoda</taxon>
        <taxon>Hexapoda</taxon>
        <taxon>Insecta</taxon>
        <taxon>Pterygota</taxon>
        <taxon>Neoptera</taxon>
        <taxon>Endopterygota</taxon>
        <taxon>Hymenoptera</taxon>
        <taxon>Apocrita</taxon>
        <taxon>Aculeata</taxon>
        <taxon>Formicoidea</taxon>
        <taxon>Formicidae</taxon>
        <taxon>Myrmicinae</taxon>
        <taxon>Mycetomoellerius</taxon>
    </lineage>
</organism>
<reference evidence="1 2" key="1">
    <citation type="submission" date="2015-09" db="EMBL/GenBank/DDBJ databases">
        <title>Trachymyrmex zeteki WGS genome.</title>
        <authorList>
            <person name="Nygaard S."/>
            <person name="Hu H."/>
            <person name="Boomsma J."/>
            <person name="Zhang G."/>
        </authorList>
    </citation>
    <scope>NUCLEOTIDE SEQUENCE [LARGE SCALE GENOMIC DNA]</scope>
    <source>
        <strain evidence="1">Tzet28-1</strain>
        <tissue evidence="1">Whole body</tissue>
    </source>
</reference>
<dbReference type="EMBL" id="KQ982476">
    <property type="protein sequence ID" value="KYQ56040.1"/>
    <property type="molecule type" value="Genomic_DNA"/>
</dbReference>
<evidence type="ECO:0000313" key="1">
    <source>
        <dbReference type="EMBL" id="KYQ56040.1"/>
    </source>
</evidence>
<sequence>MCLSGEPPLKAVSTNTNAGQSSASSQFICKYHLKDLPPYVVIIQSVSGGDASRINPVAVSRVVSKLVGDNNVVEIKSAGHNKVSVSFKNYEKANSLIDLEALKAHNLKASIPAFRILRSGVIKNVSLDISEDTIQNDFSSTAKIISVRAKSPPLAYLYVRFFSVMPYIPRVLMCFACLRFGHISLIVKVLHVALSVNRHEKNRGHEKIEDCPRHQLPPSCCNCGQEHFPSSNKCPVYARQR</sequence>
<dbReference type="AlphaFoldDB" id="A0A151X6W2"/>
<dbReference type="Proteomes" id="UP000075809">
    <property type="component" value="Unassembled WGS sequence"/>
</dbReference>
<name>A0A151X6W2_9HYME</name>
<gene>
    <name evidence="1" type="ORF">ALC60_05023</name>
</gene>
<evidence type="ECO:0000313" key="2">
    <source>
        <dbReference type="Proteomes" id="UP000075809"/>
    </source>
</evidence>
<proteinExistence type="predicted"/>